<dbReference type="InterPro" id="IPR016039">
    <property type="entry name" value="Thiolase-like"/>
</dbReference>
<evidence type="ECO:0000256" key="3">
    <source>
        <dbReference type="ARBA" id="ARBA00022679"/>
    </source>
</evidence>
<evidence type="ECO:0000256" key="6">
    <source>
        <dbReference type="ARBA" id="ARBA00040529"/>
    </source>
</evidence>
<reference evidence="10 11" key="1">
    <citation type="submission" date="2023-11" db="EMBL/GenBank/DDBJ databases">
        <title>Actinomadura monticuli sp. nov., isolated from volcanic ash.</title>
        <authorList>
            <person name="Lee S.D."/>
            <person name="Yang H."/>
            <person name="Kim I.S."/>
        </authorList>
    </citation>
    <scope>NUCLEOTIDE SEQUENCE [LARGE SCALE GENOMIC DNA]</scope>
    <source>
        <strain evidence="10 11">DLS-62</strain>
    </source>
</reference>
<dbReference type="CDD" id="cd00751">
    <property type="entry name" value="thiolase"/>
    <property type="match status" value="1"/>
</dbReference>
<dbReference type="Pfam" id="PF02803">
    <property type="entry name" value="Thiolase_C"/>
    <property type="match status" value="1"/>
</dbReference>
<dbReference type="InterPro" id="IPR020616">
    <property type="entry name" value="Thiolase_N"/>
</dbReference>
<evidence type="ECO:0000313" key="11">
    <source>
        <dbReference type="Proteomes" id="UP001569963"/>
    </source>
</evidence>
<dbReference type="InterPro" id="IPR020610">
    <property type="entry name" value="Thiolase_AS"/>
</dbReference>
<evidence type="ECO:0000256" key="4">
    <source>
        <dbReference type="ARBA" id="ARBA00023315"/>
    </source>
</evidence>
<organism evidence="10 11">
    <name type="scientific">Actinomadura monticuli</name>
    <dbReference type="NCBI Taxonomy" id="3097367"/>
    <lineage>
        <taxon>Bacteria</taxon>
        <taxon>Bacillati</taxon>
        <taxon>Actinomycetota</taxon>
        <taxon>Actinomycetes</taxon>
        <taxon>Streptosporangiales</taxon>
        <taxon>Thermomonosporaceae</taxon>
        <taxon>Actinomadura</taxon>
    </lineage>
</organism>
<dbReference type="InterPro" id="IPR002155">
    <property type="entry name" value="Thiolase"/>
</dbReference>
<dbReference type="PIRSF" id="PIRSF000429">
    <property type="entry name" value="Ac-CoA_Ac_transf"/>
    <property type="match status" value="1"/>
</dbReference>
<dbReference type="PROSITE" id="PS00098">
    <property type="entry name" value="THIOLASE_1"/>
    <property type="match status" value="1"/>
</dbReference>
<dbReference type="InterPro" id="IPR020613">
    <property type="entry name" value="Thiolase_CS"/>
</dbReference>
<proteinExistence type="inferred from homology"/>
<dbReference type="Gene3D" id="3.40.47.10">
    <property type="match status" value="2"/>
</dbReference>
<accession>A0ABV4QA38</accession>
<dbReference type="SUPFAM" id="SSF53901">
    <property type="entry name" value="Thiolase-like"/>
    <property type="match status" value="2"/>
</dbReference>
<dbReference type="RefSeq" id="WP_371949920.1">
    <property type="nucleotide sequence ID" value="NZ_JAXCEI010000005.1"/>
</dbReference>
<dbReference type="EMBL" id="JAXCEI010000005">
    <property type="protein sequence ID" value="MFA1540018.1"/>
    <property type="molecule type" value="Genomic_DNA"/>
</dbReference>
<evidence type="ECO:0000259" key="9">
    <source>
        <dbReference type="Pfam" id="PF02803"/>
    </source>
</evidence>
<comment type="similarity">
    <text evidence="1 7">Belongs to the thiolase-like superfamily. Thiolase family.</text>
</comment>
<dbReference type="PROSITE" id="PS00737">
    <property type="entry name" value="THIOLASE_2"/>
    <property type="match status" value="1"/>
</dbReference>
<evidence type="ECO:0000256" key="5">
    <source>
        <dbReference type="ARBA" id="ARBA00030755"/>
    </source>
</evidence>
<dbReference type="GO" id="GO:0003985">
    <property type="term" value="F:acetyl-CoA C-acetyltransferase activity"/>
    <property type="evidence" value="ECO:0007669"/>
    <property type="project" value="UniProtKB-EC"/>
</dbReference>
<evidence type="ECO:0000256" key="1">
    <source>
        <dbReference type="ARBA" id="ARBA00010982"/>
    </source>
</evidence>
<dbReference type="InterPro" id="IPR020615">
    <property type="entry name" value="Thiolase_acyl_enz_int_AS"/>
</dbReference>
<feature type="domain" description="Thiolase N-terminal" evidence="8">
    <location>
        <begin position="6"/>
        <end position="263"/>
    </location>
</feature>
<evidence type="ECO:0000256" key="7">
    <source>
        <dbReference type="RuleBase" id="RU003557"/>
    </source>
</evidence>
<protein>
    <recommendedName>
        <fullName evidence="6">Probable acetyl-CoA acetyltransferase</fullName>
        <ecNumber evidence="2">2.3.1.9</ecNumber>
    </recommendedName>
    <alternativeName>
        <fullName evidence="5">Acetoacetyl-CoA thiolase</fullName>
    </alternativeName>
</protein>
<evidence type="ECO:0000313" key="10">
    <source>
        <dbReference type="EMBL" id="MFA1540018.1"/>
    </source>
</evidence>
<gene>
    <name evidence="10" type="ORF">SM611_13860</name>
</gene>
<keyword evidence="11" id="KW-1185">Reference proteome</keyword>
<keyword evidence="4 7" id="KW-0012">Acyltransferase</keyword>
<name>A0ABV4QA38_9ACTN</name>
<evidence type="ECO:0000256" key="2">
    <source>
        <dbReference type="ARBA" id="ARBA00012705"/>
    </source>
</evidence>
<dbReference type="PROSITE" id="PS00099">
    <property type="entry name" value="THIOLASE_3"/>
    <property type="match status" value="1"/>
</dbReference>
<evidence type="ECO:0000259" key="8">
    <source>
        <dbReference type="Pfam" id="PF00108"/>
    </source>
</evidence>
<sequence length="396" mass="40734">MTATSVIVAGARTPIGRLMGSLKDFSAADLGAHAIKAALERAGVSGDQVQYVILGQVLQAGAGQIPSRQAAVKAGIPMNVPSITINKVCLSGLDAIALADQLIRAGEFDIVVAGGMESMTQAPHLLPKSRGGYKYGSIEVLDHMAYDALTDAFDGIAMGESTEHHNARLGISREDQDEFSARSHQRAATAIKNGVFDEEIAPVEIPQRKGDPIVFAKDEGVRADTTAEGLARLRPAFSKDGTITAGSSSQISDGAAAVVVMSKTKAEELGLGWLAEIGAHGNVAGPDNSLQSQPSNAIRHALGKDGLTVDDLDLIEINEAFASVGLQSMRDLGVGPEKVNVNGGAIALGHPVGMSGARIALHLAYELKRRGGGTGAAALCGGGGQGDALILRVPTA</sequence>
<dbReference type="PANTHER" id="PTHR18919">
    <property type="entry name" value="ACETYL-COA C-ACYLTRANSFERASE"/>
    <property type="match status" value="1"/>
</dbReference>
<dbReference type="NCBIfam" id="TIGR01930">
    <property type="entry name" value="AcCoA-C-Actrans"/>
    <property type="match status" value="1"/>
</dbReference>
<dbReference type="EC" id="2.3.1.9" evidence="2"/>
<dbReference type="Pfam" id="PF00108">
    <property type="entry name" value="Thiolase_N"/>
    <property type="match status" value="1"/>
</dbReference>
<comment type="caution">
    <text evidence="10">The sequence shown here is derived from an EMBL/GenBank/DDBJ whole genome shotgun (WGS) entry which is preliminary data.</text>
</comment>
<dbReference type="InterPro" id="IPR020617">
    <property type="entry name" value="Thiolase_C"/>
</dbReference>
<keyword evidence="3 7" id="KW-0808">Transferase</keyword>
<dbReference type="PANTHER" id="PTHR18919:SF107">
    <property type="entry name" value="ACETYL-COA ACETYLTRANSFERASE, CYTOSOLIC"/>
    <property type="match status" value="1"/>
</dbReference>
<feature type="domain" description="Thiolase C-terminal" evidence="9">
    <location>
        <begin position="273"/>
        <end position="392"/>
    </location>
</feature>
<dbReference type="Proteomes" id="UP001569963">
    <property type="component" value="Unassembled WGS sequence"/>
</dbReference>